<evidence type="ECO:0000256" key="8">
    <source>
        <dbReference type="PROSITE-ProRule" id="PRU00043"/>
    </source>
</evidence>
<feature type="compositionally biased region" description="Basic and acidic residues" evidence="9">
    <location>
        <begin position="1020"/>
        <end position="1050"/>
    </location>
</feature>
<evidence type="ECO:0000313" key="11">
    <source>
        <dbReference type="EnsemblMetazoa" id="GMOY009607-PA"/>
    </source>
</evidence>
<dbReference type="CDD" id="cd00030">
    <property type="entry name" value="C2"/>
    <property type="match status" value="1"/>
</dbReference>
<dbReference type="GO" id="GO:0005911">
    <property type="term" value="C:cell-cell junction"/>
    <property type="evidence" value="ECO:0007669"/>
    <property type="project" value="TreeGrafter"/>
</dbReference>
<feature type="domain" description="Cadherin" evidence="10">
    <location>
        <begin position="159"/>
        <end position="276"/>
    </location>
</feature>
<dbReference type="Gene3D" id="2.60.40.60">
    <property type="entry name" value="Cadherins"/>
    <property type="match status" value="2"/>
</dbReference>
<dbReference type="SUPFAM" id="SSF49562">
    <property type="entry name" value="C2 domain (Calcium/lipid-binding domain, CaLB)"/>
    <property type="match status" value="1"/>
</dbReference>
<dbReference type="InterPro" id="IPR050971">
    <property type="entry name" value="Cadherin-domain_protein"/>
</dbReference>
<dbReference type="InterPro" id="IPR002126">
    <property type="entry name" value="Cadherin-like_dom"/>
</dbReference>
<evidence type="ECO:0000256" key="1">
    <source>
        <dbReference type="ARBA" id="ARBA00004370"/>
    </source>
</evidence>
<proteinExistence type="predicted"/>
<dbReference type="EnsemblMetazoa" id="GMOY009607-RA">
    <property type="protein sequence ID" value="GMOY009607-PA"/>
    <property type="gene ID" value="GMOY009607"/>
</dbReference>
<dbReference type="PROSITE" id="PS00232">
    <property type="entry name" value="CADHERIN_1"/>
    <property type="match status" value="1"/>
</dbReference>
<evidence type="ECO:0000256" key="2">
    <source>
        <dbReference type="ARBA" id="ARBA00022692"/>
    </source>
</evidence>
<keyword evidence="5" id="KW-0130">Cell adhesion</keyword>
<evidence type="ECO:0000256" key="9">
    <source>
        <dbReference type="SAM" id="MobiDB-lite"/>
    </source>
</evidence>
<dbReference type="VEuPathDB" id="VectorBase:GMOY009607"/>
<keyword evidence="12" id="KW-1185">Reference proteome</keyword>
<dbReference type="InterPro" id="IPR020894">
    <property type="entry name" value="Cadherin_CS"/>
</dbReference>
<keyword evidence="6" id="KW-1133">Transmembrane helix</keyword>
<dbReference type="PANTHER" id="PTHR24025">
    <property type="entry name" value="DESMOGLEIN FAMILY MEMBER"/>
    <property type="match status" value="1"/>
</dbReference>
<accession>A0A1B0G8G8</accession>
<dbReference type="EMBL" id="CCAG010000254">
    <property type="status" value="NOT_ANNOTATED_CDS"/>
    <property type="molecule type" value="Genomic_DNA"/>
</dbReference>
<dbReference type="Proteomes" id="UP000092444">
    <property type="component" value="Unassembled WGS sequence"/>
</dbReference>
<dbReference type="GO" id="GO:0007156">
    <property type="term" value="P:homophilic cell adhesion via plasma membrane adhesion molecules"/>
    <property type="evidence" value="ECO:0007669"/>
    <property type="project" value="InterPro"/>
</dbReference>
<evidence type="ECO:0000256" key="5">
    <source>
        <dbReference type="ARBA" id="ARBA00022889"/>
    </source>
</evidence>
<dbReference type="PANTHER" id="PTHR24025:SF23">
    <property type="entry name" value="NEURAL-CADHERIN"/>
    <property type="match status" value="1"/>
</dbReference>
<evidence type="ECO:0000256" key="7">
    <source>
        <dbReference type="ARBA" id="ARBA00023136"/>
    </source>
</evidence>
<reference evidence="11" key="1">
    <citation type="submission" date="2020-05" db="UniProtKB">
        <authorList>
            <consortium name="EnsemblMetazoa"/>
        </authorList>
    </citation>
    <scope>IDENTIFICATION</scope>
    <source>
        <strain evidence="11">Yale</strain>
    </source>
</reference>
<dbReference type="PROSITE" id="PS50268">
    <property type="entry name" value="CADHERIN_2"/>
    <property type="match status" value="1"/>
</dbReference>
<dbReference type="EMBL" id="CCAG010000255">
    <property type="status" value="NOT_ANNOTATED_CDS"/>
    <property type="molecule type" value="Genomic_DNA"/>
</dbReference>
<keyword evidence="2" id="KW-0812">Transmembrane</keyword>
<dbReference type="SUPFAM" id="SSF49313">
    <property type="entry name" value="Cadherin-like"/>
    <property type="match status" value="2"/>
</dbReference>
<keyword evidence="3" id="KW-0677">Repeat</keyword>
<dbReference type="CDD" id="cd11304">
    <property type="entry name" value="Cadherin_repeat"/>
    <property type="match status" value="2"/>
</dbReference>
<sequence>MPTCATDDDLTNNQISFTSDKSLALYDIAVGVKNRATADKKTCFANLVVKRIFMELPQQIQFDVVATIYENVTIDDVTTTTNNDLSYNYIDARLEYSARDNQTKNLVIFANKYFESYAKEQTATRITLKIGLQCDMGREKTLVFFQPLQEGNYFNPVFSQLEYEFVVPTPIFAGFDLTVFQAISATDDDLTNNQISFTSDKSLALYDIAVGVKNRATADKKTCFANLVVKRIFMELPQQIQFDVVATDNGIPPRSSKAVIKIRADPLNSLPIEPKFIQTLYKGFIDYDFRMNPLIIELENGTYSKDVHFTLLSKDIADYRLKDQHNGFVRIEWSPKNNNRSLILQRKSWEMELKAQNQRLRQFSKTAILIELADFEGNFHFIEDTYEGFISETGNLYMDTITFNPKIYQEEIEFQLNMNTYQLPINLKIFKNNITLELLDASIVHYMRTVPYVKLSLQATWLHLKARTQIIIKLGQLELDSNHINGNHVEKSVMFKHIEEERYHFGVLNLTFNENCTFRVISQWPQDKEFFYLNESSHSLDLIPIDREDRIFENYTKPLIIIKLKLVCKSLNLSVSESQSSNRFLSRFEKEQFKIDEHDIPYSSSWMWLYLIIDDINDNSPEFQGIENDLVLGYPAANMPSFIYPEYLIHLNAIDKDIDLNAQIVYKMKDNFFFGIENRTGKIYPVVNGLKVGESTNLVIEAIDRNGQGLIKQLRLNIIALSEIFYSLLTVNENVKKSVNEITQDFNHISDLRVQLIKLSYVPRPIKNPSKSINGFVYKAWICAFKDNQPILSTNLKKKLTENITADYIINLESFEEINLSHNTSQNSSVFVNYYLVFIICLFIVYSGCMVKRQTDILEPEIGFQISIELHEQSSSGAEFNGNKALVPELNVHLIAARHLPSLFGFKIVQGYLIKVKLFPGTKRLDSTIQTNTWPKFNEHFRFPLAPDIKPSLKHSSRRGSKSAVSDFTPEELFAGQFVVFTVYALLELPPTTFNRFSKTYRSLKDKSSNLMQNIFETTTNDKENREGTTDEKSKEPDGRNKRKSIDLNPKDPMPPLTISEARRNLGSVTCYLESKIFQRNSRGIYITEELWLPIKDLTTTVNKGSNKSNNNSTNLSNAAKGVVELALQLKDLSQPIDPTWCNDSSATSTSSTTENSIAVNTKALQNGSTSASVSSQQKETHHVRNAQSWNRMTSQVKRRMGISNVNTKLTHCLALKVTTTRMRCSHKAKDELEHTAGSVYVKTTVFEHGIYLDSWKSSNFYPSLSTKWDVPANTDAATLTIPLQSIHSLDHILIRTTLATKTKIGKKLVLGTVVLGKQTAGTGAEHIRSLRETSLNERVAMWHCYQ</sequence>
<dbReference type="InterPro" id="IPR015919">
    <property type="entry name" value="Cadherin-like_sf"/>
</dbReference>
<evidence type="ECO:0000313" key="12">
    <source>
        <dbReference type="Proteomes" id="UP000092444"/>
    </source>
</evidence>
<feature type="region of interest" description="Disordered" evidence="9">
    <location>
        <begin position="1017"/>
        <end position="1056"/>
    </location>
</feature>
<dbReference type="InterPro" id="IPR035892">
    <property type="entry name" value="C2_domain_sf"/>
</dbReference>
<protein>
    <recommendedName>
        <fullName evidence="10">Cadherin domain-containing protein</fullName>
    </recommendedName>
</protein>
<evidence type="ECO:0000256" key="6">
    <source>
        <dbReference type="ARBA" id="ARBA00022989"/>
    </source>
</evidence>
<dbReference type="GO" id="GO:0005886">
    <property type="term" value="C:plasma membrane"/>
    <property type="evidence" value="ECO:0007669"/>
    <property type="project" value="InterPro"/>
</dbReference>
<keyword evidence="7" id="KW-0472">Membrane</keyword>
<dbReference type="GO" id="GO:0005509">
    <property type="term" value="F:calcium ion binding"/>
    <property type="evidence" value="ECO:0007669"/>
    <property type="project" value="UniProtKB-UniRule"/>
</dbReference>
<comment type="subcellular location">
    <subcellularLocation>
        <location evidence="1">Membrane</location>
    </subcellularLocation>
</comment>
<keyword evidence="4 8" id="KW-0106">Calcium</keyword>
<organism evidence="11 12">
    <name type="scientific">Glossina morsitans morsitans</name>
    <name type="common">Savannah tsetse fly</name>
    <dbReference type="NCBI Taxonomy" id="37546"/>
    <lineage>
        <taxon>Eukaryota</taxon>
        <taxon>Metazoa</taxon>
        <taxon>Ecdysozoa</taxon>
        <taxon>Arthropoda</taxon>
        <taxon>Hexapoda</taxon>
        <taxon>Insecta</taxon>
        <taxon>Pterygota</taxon>
        <taxon>Neoptera</taxon>
        <taxon>Endopterygota</taxon>
        <taxon>Diptera</taxon>
        <taxon>Brachycera</taxon>
        <taxon>Muscomorpha</taxon>
        <taxon>Hippoboscoidea</taxon>
        <taxon>Glossinidae</taxon>
        <taxon>Glossina</taxon>
    </lineage>
</organism>
<evidence type="ECO:0000256" key="3">
    <source>
        <dbReference type="ARBA" id="ARBA00022737"/>
    </source>
</evidence>
<evidence type="ECO:0000259" key="10">
    <source>
        <dbReference type="PROSITE" id="PS50268"/>
    </source>
</evidence>
<name>A0A1B0G8G8_GLOMM</name>
<evidence type="ECO:0000256" key="4">
    <source>
        <dbReference type="ARBA" id="ARBA00022837"/>
    </source>
</evidence>